<proteinExistence type="predicted"/>
<accession>A0A6L6XVP4</accession>
<dbReference type="Proteomes" id="UP000473525">
    <property type="component" value="Unassembled WGS sequence"/>
</dbReference>
<dbReference type="EMBL" id="WSEK01000005">
    <property type="protein sequence ID" value="MVQ51259.1"/>
    <property type="molecule type" value="Genomic_DNA"/>
</dbReference>
<dbReference type="AlphaFoldDB" id="A0A6L6XVP4"/>
<organism evidence="1 2">
    <name type="scientific">Nocardioides agri</name>
    <dbReference type="NCBI Taxonomy" id="2682843"/>
    <lineage>
        <taxon>Bacteria</taxon>
        <taxon>Bacillati</taxon>
        <taxon>Actinomycetota</taxon>
        <taxon>Actinomycetes</taxon>
        <taxon>Propionibacteriales</taxon>
        <taxon>Nocardioidaceae</taxon>
        <taxon>Nocardioides</taxon>
    </lineage>
</organism>
<evidence type="ECO:0000313" key="2">
    <source>
        <dbReference type="Proteomes" id="UP000473525"/>
    </source>
</evidence>
<comment type="caution">
    <text evidence="1">The sequence shown here is derived from an EMBL/GenBank/DDBJ whole genome shotgun (WGS) entry which is preliminary data.</text>
</comment>
<gene>
    <name evidence="1" type="ORF">GON03_18925</name>
</gene>
<sequence length="66" mass="6806">MNNGEVKQVASPCPVGTLAVGGYVKSGGFAMDASSSFIDQAQNAYVVRVGTAEPTSQVVVQTICLR</sequence>
<protein>
    <submittedName>
        <fullName evidence="1">Uncharacterized protein</fullName>
    </submittedName>
</protein>
<evidence type="ECO:0000313" key="1">
    <source>
        <dbReference type="EMBL" id="MVQ51259.1"/>
    </source>
</evidence>
<reference evidence="1 2" key="1">
    <citation type="submission" date="2019-12" db="EMBL/GenBank/DDBJ databases">
        <authorList>
            <person name="Huq M.A."/>
        </authorList>
    </citation>
    <scope>NUCLEOTIDE SEQUENCE [LARGE SCALE GENOMIC DNA]</scope>
    <source>
        <strain evidence="1 2">MAH-18</strain>
    </source>
</reference>
<dbReference type="RefSeq" id="WP_157346013.1">
    <property type="nucleotide sequence ID" value="NZ_WSEK01000005.1"/>
</dbReference>
<keyword evidence="2" id="KW-1185">Reference proteome</keyword>
<name>A0A6L6XVP4_9ACTN</name>